<sequence>MPLEALASPYENDSNRRGAIWVRYLYLFLQEKDILLNPYMFVGFSYEVNEIKHVSCSKRGNKLNFRMSLLDSAAPLTLFISQMNGSNLDGSSYYFLYQLFLW</sequence>
<dbReference type="EMBL" id="JBEWZH010000006">
    <property type="protein sequence ID" value="MFL0162579.1"/>
    <property type="molecule type" value="Genomic_DNA"/>
</dbReference>
<gene>
    <name evidence="1" type="ORF">U0R11_09280</name>
</gene>
<proteinExistence type="predicted"/>
<evidence type="ECO:0000313" key="2">
    <source>
        <dbReference type="Proteomes" id="UP001623558"/>
    </source>
</evidence>
<comment type="caution">
    <text evidence="1">The sequence shown here is derived from an EMBL/GenBank/DDBJ whole genome shotgun (WGS) entry which is preliminary data.</text>
</comment>
<evidence type="ECO:0000313" key="1">
    <source>
        <dbReference type="EMBL" id="MFL0162579.1"/>
    </source>
</evidence>
<reference evidence="1 2" key="1">
    <citation type="submission" date="2024-07" db="EMBL/GenBank/DDBJ databases">
        <authorList>
            <person name="Pitt A."/>
            <person name="Hahn M.W."/>
        </authorList>
    </citation>
    <scope>NUCLEOTIDE SEQUENCE [LARGE SCALE GENOMIC DNA]</scope>
    <source>
        <strain evidence="1 2">1-SAACH-A3</strain>
    </source>
</reference>
<protein>
    <submittedName>
        <fullName evidence="1">Uncharacterized protein</fullName>
    </submittedName>
</protein>
<dbReference type="RefSeq" id="WP_406751423.1">
    <property type="nucleotide sequence ID" value="NZ_JBEWZH010000006.1"/>
</dbReference>
<name>A0ABW8RYQ7_9BACT</name>
<organism evidence="1 2">
    <name type="scientific">Aquirufa salirivi</name>
    <dbReference type="NCBI Taxonomy" id="3104729"/>
    <lineage>
        <taxon>Bacteria</taxon>
        <taxon>Pseudomonadati</taxon>
        <taxon>Bacteroidota</taxon>
        <taxon>Cytophagia</taxon>
        <taxon>Cytophagales</taxon>
        <taxon>Flectobacillaceae</taxon>
        <taxon>Aquirufa</taxon>
    </lineage>
</organism>
<dbReference type="Proteomes" id="UP001623558">
    <property type="component" value="Unassembled WGS sequence"/>
</dbReference>
<keyword evidence="2" id="KW-1185">Reference proteome</keyword>
<accession>A0ABW8RYQ7</accession>